<dbReference type="PANTHER" id="PTHR20883:SF48">
    <property type="entry name" value="ECTOINE DIOXYGENASE"/>
    <property type="match status" value="1"/>
</dbReference>
<dbReference type="PANTHER" id="PTHR20883">
    <property type="entry name" value="PHYTANOYL-COA DIOXYGENASE DOMAIN CONTAINING 1"/>
    <property type="match status" value="1"/>
</dbReference>
<comment type="cofactor">
    <cofactor evidence="1">
        <name>Fe(2+)</name>
        <dbReference type="ChEBI" id="CHEBI:29033"/>
    </cofactor>
</comment>
<comment type="caution">
    <text evidence="2">The sequence shown here is derived from an EMBL/GenBank/DDBJ whole genome shotgun (WGS) entry which is preliminary data.</text>
</comment>
<name>A0A2T6C5E1_9FLAO</name>
<dbReference type="GO" id="GO:0005506">
    <property type="term" value="F:iron ion binding"/>
    <property type="evidence" value="ECO:0007669"/>
    <property type="project" value="UniProtKB-ARBA"/>
</dbReference>
<accession>A0A2T6C5E1</accession>
<proteinExistence type="predicted"/>
<dbReference type="Pfam" id="PF05721">
    <property type="entry name" value="PhyH"/>
    <property type="match status" value="1"/>
</dbReference>
<evidence type="ECO:0000313" key="2">
    <source>
        <dbReference type="EMBL" id="PTX63507.1"/>
    </source>
</evidence>
<keyword evidence="2" id="KW-0560">Oxidoreductase</keyword>
<dbReference type="RefSeq" id="WP_108112909.1">
    <property type="nucleotide sequence ID" value="NZ_QBKT01000001.1"/>
</dbReference>
<gene>
    <name evidence="2" type="ORF">C8N46_101107</name>
</gene>
<dbReference type="Gene3D" id="2.60.120.620">
    <property type="entry name" value="q2cbj1_9rhob like domain"/>
    <property type="match status" value="1"/>
</dbReference>
<evidence type="ECO:0000313" key="3">
    <source>
        <dbReference type="Proteomes" id="UP000244090"/>
    </source>
</evidence>
<keyword evidence="2" id="KW-0223">Dioxygenase</keyword>
<evidence type="ECO:0000256" key="1">
    <source>
        <dbReference type="ARBA" id="ARBA00001954"/>
    </source>
</evidence>
<dbReference type="AlphaFoldDB" id="A0A2T6C5E1"/>
<dbReference type="SUPFAM" id="SSF51197">
    <property type="entry name" value="Clavaminate synthase-like"/>
    <property type="match status" value="1"/>
</dbReference>
<dbReference type="GO" id="GO:0016706">
    <property type="term" value="F:2-oxoglutarate-dependent dioxygenase activity"/>
    <property type="evidence" value="ECO:0007669"/>
    <property type="project" value="UniProtKB-ARBA"/>
</dbReference>
<sequence length="239" mass="27379">MNKNVDYISSLDEQGFAVLNHIYADAEVDAIYNCIEKACAKLNVGNYSKSVFAIRQAMKKIPELESLVSTTKLQNLLSSLFTEPYFLTKAIYFDKPSESNWFVAYHQDLSISVDRKVAVSNYTNWTFKKGQYGVQPPLDILENIVTVRIHLDKTTKENGALKVIPTSHLKGIYRPETIDWNTETEHVCEVEKGGIMLMKPLTLHASERTTNGKQRRVLHLEFGSKQLTKPLEWLEFYKI</sequence>
<dbReference type="OrthoDB" id="9791262at2"/>
<protein>
    <submittedName>
        <fullName evidence="2">Phytanoyl-CoA dioxygenase PhyH</fullName>
    </submittedName>
</protein>
<dbReference type="Proteomes" id="UP000244090">
    <property type="component" value="Unassembled WGS sequence"/>
</dbReference>
<dbReference type="InterPro" id="IPR008775">
    <property type="entry name" value="Phytyl_CoA_dOase-like"/>
</dbReference>
<organism evidence="2 3">
    <name type="scientific">Kordia periserrulae</name>
    <dbReference type="NCBI Taxonomy" id="701523"/>
    <lineage>
        <taxon>Bacteria</taxon>
        <taxon>Pseudomonadati</taxon>
        <taxon>Bacteroidota</taxon>
        <taxon>Flavobacteriia</taxon>
        <taxon>Flavobacteriales</taxon>
        <taxon>Flavobacteriaceae</taxon>
        <taxon>Kordia</taxon>
    </lineage>
</organism>
<reference evidence="2 3" key="1">
    <citation type="submission" date="2018-04" db="EMBL/GenBank/DDBJ databases">
        <title>Genomic Encyclopedia of Archaeal and Bacterial Type Strains, Phase II (KMG-II): from individual species to whole genera.</title>
        <authorList>
            <person name="Goeker M."/>
        </authorList>
    </citation>
    <scope>NUCLEOTIDE SEQUENCE [LARGE SCALE GENOMIC DNA]</scope>
    <source>
        <strain evidence="2 3">DSM 25731</strain>
    </source>
</reference>
<dbReference type="EMBL" id="QBKT01000001">
    <property type="protein sequence ID" value="PTX63507.1"/>
    <property type="molecule type" value="Genomic_DNA"/>
</dbReference>
<keyword evidence="3" id="KW-1185">Reference proteome</keyword>